<evidence type="ECO:0000256" key="1">
    <source>
        <dbReference type="ARBA" id="ARBA00018517"/>
    </source>
</evidence>
<keyword evidence="9" id="KW-1185">Reference proteome</keyword>
<dbReference type="PANTHER" id="PTHR14741">
    <property type="entry name" value="S-ADENOSYLMETHIONINE-DEPENDENT METHYLTRANSFERASE RELATED"/>
    <property type="match status" value="1"/>
</dbReference>
<dbReference type="Gene3D" id="3.40.50.150">
    <property type="entry name" value="Vaccinia Virus protein VP39"/>
    <property type="match status" value="1"/>
</dbReference>
<evidence type="ECO:0000256" key="2">
    <source>
        <dbReference type="ARBA" id="ARBA00025783"/>
    </source>
</evidence>
<comment type="caution">
    <text evidence="8">The sequence shown here is derived from an EMBL/GenBank/DDBJ whole genome shotgun (WGS) entry which is preliminary data.</text>
</comment>
<comment type="catalytic activity">
    <reaction evidence="5">
        <text>a 5'-end (N(2),N(7)-dimethyl 5'-triphosphoguanosine)-ribonucleoside in snRNA + S-adenosyl-L-methionine = a 5'-end (N(2),N(2),N(7)-trimethyl 5'-triphosphoguanosine)-ribonucleoside in snRNA + S-adenosyl-L-homocysteine + H(+)</text>
        <dbReference type="Rhea" id="RHEA:78479"/>
        <dbReference type="Rhea" id="RHEA-COMP:19087"/>
        <dbReference type="Rhea" id="RHEA-COMP:19089"/>
        <dbReference type="ChEBI" id="CHEBI:15378"/>
        <dbReference type="ChEBI" id="CHEBI:57856"/>
        <dbReference type="ChEBI" id="CHEBI:59789"/>
        <dbReference type="ChEBI" id="CHEBI:167623"/>
        <dbReference type="ChEBI" id="CHEBI:172880"/>
    </reaction>
    <physiologicalReaction direction="left-to-right" evidence="5">
        <dbReference type="Rhea" id="RHEA:78480"/>
    </physiologicalReaction>
</comment>
<dbReference type="EMBL" id="CAJPDR010000567">
    <property type="protein sequence ID" value="CAF9939771.1"/>
    <property type="molecule type" value="Genomic_DNA"/>
</dbReference>
<dbReference type="GO" id="GO:0005634">
    <property type="term" value="C:nucleus"/>
    <property type="evidence" value="ECO:0007669"/>
    <property type="project" value="TreeGrafter"/>
</dbReference>
<comment type="catalytic activity">
    <reaction evidence="3">
        <text>a 5'-end (N(2),N(7)-dimethyl 5'-triphosphoguanosine)-ribonucleoside in snoRNA + S-adenosyl-L-methionine = a 5'-end (N(2),N(2),N(7)-trimethyl 5'-triphosphoguanosine)-ribonucleoside in snoRNA + S-adenosyl-L-homocysteine + H(+)</text>
        <dbReference type="Rhea" id="RHEA:78507"/>
        <dbReference type="Rhea" id="RHEA-COMP:19088"/>
        <dbReference type="Rhea" id="RHEA-COMP:19090"/>
        <dbReference type="ChEBI" id="CHEBI:15378"/>
        <dbReference type="ChEBI" id="CHEBI:57856"/>
        <dbReference type="ChEBI" id="CHEBI:59789"/>
        <dbReference type="ChEBI" id="CHEBI:167623"/>
        <dbReference type="ChEBI" id="CHEBI:172880"/>
    </reaction>
    <physiologicalReaction direction="left-to-right" evidence="3">
        <dbReference type="Rhea" id="RHEA:78508"/>
    </physiologicalReaction>
</comment>
<evidence type="ECO:0000256" key="7">
    <source>
        <dbReference type="ARBA" id="ARBA00049790"/>
    </source>
</evidence>
<dbReference type="InterPro" id="IPR029063">
    <property type="entry name" value="SAM-dependent_MTases_sf"/>
</dbReference>
<dbReference type="Proteomes" id="UP000664203">
    <property type="component" value="Unassembled WGS sequence"/>
</dbReference>
<comment type="catalytic activity">
    <reaction evidence="4">
        <text>a 5'-end (N(7)-methyl 5'-triphosphoguanosine)-ribonucleoside in snoRNA + S-adenosyl-L-methionine = a 5'-end (N(2),N(7)-dimethyl 5'-triphosphoguanosine)-ribonucleoside in snoRNA + S-adenosyl-L-homocysteine + H(+)</text>
        <dbReference type="Rhea" id="RHEA:78475"/>
        <dbReference type="Rhea" id="RHEA-COMP:19086"/>
        <dbReference type="Rhea" id="RHEA-COMP:19088"/>
        <dbReference type="ChEBI" id="CHEBI:15378"/>
        <dbReference type="ChEBI" id="CHEBI:57856"/>
        <dbReference type="ChEBI" id="CHEBI:59789"/>
        <dbReference type="ChEBI" id="CHEBI:156461"/>
        <dbReference type="ChEBI" id="CHEBI:172880"/>
    </reaction>
    <physiologicalReaction direction="left-to-right" evidence="4">
        <dbReference type="Rhea" id="RHEA:78476"/>
    </physiologicalReaction>
</comment>
<dbReference type="SUPFAM" id="SSF53335">
    <property type="entry name" value="S-adenosyl-L-methionine-dependent methyltransferases"/>
    <property type="match status" value="1"/>
</dbReference>
<dbReference type="Pfam" id="PF09445">
    <property type="entry name" value="Methyltransf_15"/>
    <property type="match status" value="1"/>
</dbReference>
<name>A0A8H3J2Z0_9LECA</name>
<evidence type="ECO:0000256" key="3">
    <source>
        <dbReference type="ARBA" id="ARBA00047418"/>
    </source>
</evidence>
<evidence type="ECO:0000313" key="9">
    <source>
        <dbReference type="Proteomes" id="UP000664203"/>
    </source>
</evidence>
<sequence length="268" mass="30103">MAPPKGCQQYADLSEVPWDIQKYYHQRFSIFSKYDEGVWMTEDAWFGVTPEPVASTIANHIAGAASESKAILIDCFAGVGGNVIAFAKSERWKRVYAIEKDPRALACAKHNAEIYGVRDRISWYEGDCFEILRNELAGLGQHSIFFASPPWGGPGYRSDTVFDLAKMQPYTLTDLLYPFQELTEDVVLYLPRTSDIRQLADRPGQGSKTTVIHYCMEGASKVGRAFSTEPSGPNQIKGDLRLLRCFYLSLKILSDFAMRKAAGRGKYR</sequence>
<dbReference type="OrthoDB" id="194443at2759"/>
<dbReference type="FunFam" id="3.40.50.150:FF:000270">
    <property type="entry name" value="RNA methylase family protein"/>
    <property type="match status" value="1"/>
</dbReference>
<accession>A0A8H3J2Z0</accession>
<proteinExistence type="inferred from homology"/>
<gene>
    <name evidence="8" type="ORF">ALECFALPRED_008284</name>
</gene>
<dbReference type="CDD" id="cd02440">
    <property type="entry name" value="AdoMet_MTases"/>
    <property type="match status" value="1"/>
</dbReference>
<reference evidence="8" key="1">
    <citation type="submission" date="2021-03" db="EMBL/GenBank/DDBJ databases">
        <authorList>
            <person name="Tagirdzhanova G."/>
        </authorList>
    </citation>
    <scope>NUCLEOTIDE SEQUENCE</scope>
</reference>
<comment type="similarity">
    <text evidence="2">Belongs to the methyltransferase superfamily. Trimethylguanosine synthase family.</text>
</comment>
<evidence type="ECO:0000256" key="6">
    <source>
        <dbReference type="ARBA" id="ARBA00049075"/>
    </source>
</evidence>
<evidence type="ECO:0000256" key="5">
    <source>
        <dbReference type="ARBA" id="ARBA00048763"/>
    </source>
</evidence>
<evidence type="ECO:0000313" key="8">
    <source>
        <dbReference type="EMBL" id="CAF9939771.1"/>
    </source>
</evidence>
<dbReference type="PANTHER" id="PTHR14741:SF32">
    <property type="entry name" value="TRIMETHYLGUANOSINE SYNTHASE"/>
    <property type="match status" value="1"/>
</dbReference>
<dbReference type="AlphaFoldDB" id="A0A8H3J2Z0"/>
<comment type="catalytic activity">
    <reaction evidence="6">
        <text>a 5'-end (N(7)-methyl 5'-triphosphoguanosine)-ribonucleoside in snRNA + S-adenosyl-L-methionine = a 5'-end (N(2),N(7)-dimethyl 5'-triphosphoguanosine)-ribonucleoside in snRNA + S-adenosyl-L-homocysteine + H(+)</text>
        <dbReference type="Rhea" id="RHEA:78471"/>
        <dbReference type="Rhea" id="RHEA-COMP:19085"/>
        <dbReference type="Rhea" id="RHEA-COMP:19087"/>
        <dbReference type="ChEBI" id="CHEBI:15378"/>
        <dbReference type="ChEBI" id="CHEBI:57856"/>
        <dbReference type="ChEBI" id="CHEBI:59789"/>
        <dbReference type="ChEBI" id="CHEBI:156461"/>
        <dbReference type="ChEBI" id="CHEBI:172880"/>
    </reaction>
    <physiologicalReaction direction="left-to-right" evidence="6">
        <dbReference type="Rhea" id="RHEA:78472"/>
    </physiologicalReaction>
</comment>
<dbReference type="GO" id="GO:0071164">
    <property type="term" value="F:RNA cap trimethylguanosine synthase activity"/>
    <property type="evidence" value="ECO:0007669"/>
    <property type="project" value="TreeGrafter"/>
</dbReference>
<organism evidence="8 9">
    <name type="scientific">Alectoria fallacina</name>
    <dbReference type="NCBI Taxonomy" id="1903189"/>
    <lineage>
        <taxon>Eukaryota</taxon>
        <taxon>Fungi</taxon>
        <taxon>Dikarya</taxon>
        <taxon>Ascomycota</taxon>
        <taxon>Pezizomycotina</taxon>
        <taxon>Lecanoromycetes</taxon>
        <taxon>OSLEUM clade</taxon>
        <taxon>Lecanoromycetidae</taxon>
        <taxon>Lecanorales</taxon>
        <taxon>Lecanorineae</taxon>
        <taxon>Parmeliaceae</taxon>
        <taxon>Alectoria</taxon>
    </lineage>
</organism>
<protein>
    <recommendedName>
        <fullName evidence="1">Trimethylguanosine synthase</fullName>
    </recommendedName>
    <alternativeName>
        <fullName evidence="7">Cap-specific guanine-N(2) methyltransferase</fullName>
    </alternativeName>
</protein>
<evidence type="ECO:0000256" key="4">
    <source>
        <dbReference type="ARBA" id="ARBA00048740"/>
    </source>
</evidence>
<dbReference type="InterPro" id="IPR019012">
    <property type="entry name" value="RNA_cap_Gua-N2-MeTrfase"/>
</dbReference>